<reference evidence="1" key="1">
    <citation type="journal article" date="2021" name="Proc. Natl. Acad. Sci. U.S.A.">
        <title>A Catalog of Tens of Thousands of Viruses from Human Metagenomes Reveals Hidden Associations with Chronic Diseases.</title>
        <authorList>
            <person name="Tisza M.J."/>
            <person name="Buck C.B."/>
        </authorList>
    </citation>
    <scope>NUCLEOTIDE SEQUENCE</scope>
    <source>
        <strain evidence="1">CtUXy6</strain>
    </source>
</reference>
<dbReference type="EMBL" id="BK016212">
    <property type="protein sequence ID" value="DAG02609.1"/>
    <property type="molecule type" value="Genomic_DNA"/>
</dbReference>
<sequence length="44" mass="4956">MLAFRGLILCTHPLRGNSSAARRRIRIKQVSLPFSRTVDSICIT</sequence>
<organism evidence="1">
    <name type="scientific">CrAss-like virus sp. ctUXy6</name>
    <dbReference type="NCBI Taxonomy" id="2825835"/>
    <lineage>
        <taxon>Viruses</taxon>
        <taxon>Duplodnaviria</taxon>
        <taxon>Heunggongvirae</taxon>
        <taxon>Uroviricota</taxon>
        <taxon>Caudoviricetes</taxon>
        <taxon>Crassvirales</taxon>
    </lineage>
</organism>
<evidence type="ECO:0000313" key="1">
    <source>
        <dbReference type="EMBL" id="DAG02609.1"/>
    </source>
</evidence>
<name>A0A8S5V774_9CAUD</name>
<accession>A0A8S5V774</accession>
<proteinExistence type="predicted"/>
<protein>
    <submittedName>
        <fullName evidence="1">Uncharacterized protein</fullName>
    </submittedName>
</protein>